<keyword evidence="6 8" id="KW-0472">Membrane</keyword>
<evidence type="ECO:0000256" key="5">
    <source>
        <dbReference type="ARBA" id="ARBA00022989"/>
    </source>
</evidence>
<dbReference type="EMBL" id="CBXV010000004">
    <property type="protein sequence ID" value="CDM64997.1"/>
    <property type="molecule type" value="Genomic_DNA"/>
</dbReference>
<evidence type="ECO:0000256" key="8">
    <source>
        <dbReference type="SAM" id="Phobius"/>
    </source>
</evidence>
<comment type="similarity">
    <text evidence="2 7">Belongs to the ExbD/TolR family.</text>
</comment>
<comment type="subcellular location">
    <subcellularLocation>
        <location evidence="1">Cell membrane</location>
        <topology evidence="1">Single-pass membrane protein</topology>
    </subcellularLocation>
    <subcellularLocation>
        <location evidence="7">Cell membrane</location>
        <topology evidence="7">Single-pass type II membrane protein</topology>
    </subcellularLocation>
</comment>
<dbReference type="OrthoDB" id="120878at2"/>
<dbReference type="RefSeq" id="WP_041975058.1">
    <property type="nucleotide sequence ID" value="NZ_CBXV010000004.1"/>
</dbReference>
<reference evidence="9" key="1">
    <citation type="submission" date="2013-12" db="EMBL/GenBank/DDBJ databases">
        <authorList>
            <person name="Stott M."/>
        </authorList>
    </citation>
    <scope>NUCLEOTIDE SEQUENCE [LARGE SCALE GENOMIC DNA]</scope>
    <source>
        <strain evidence="9">K22</strain>
    </source>
</reference>
<dbReference type="GO" id="GO:0022857">
    <property type="term" value="F:transmembrane transporter activity"/>
    <property type="evidence" value="ECO:0007669"/>
    <property type="project" value="InterPro"/>
</dbReference>
<dbReference type="Gene3D" id="3.30.420.270">
    <property type="match status" value="1"/>
</dbReference>
<gene>
    <name evidence="9" type="ORF">PYK22_00993</name>
</gene>
<evidence type="ECO:0000313" key="9">
    <source>
        <dbReference type="EMBL" id="CDM64997.1"/>
    </source>
</evidence>
<evidence type="ECO:0000256" key="3">
    <source>
        <dbReference type="ARBA" id="ARBA00022475"/>
    </source>
</evidence>
<keyword evidence="5 8" id="KW-1133">Transmembrane helix</keyword>
<dbReference type="Pfam" id="PF02472">
    <property type="entry name" value="ExbD"/>
    <property type="match status" value="1"/>
</dbReference>
<dbReference type="GO" id="GO:0015031">
    <property type="term" value="P:protein transport"/>
    <property type="evidence" value="ECO:0007669"/>
    <property type="project" value="UniProtKB-KW"/>
</dbReference>
<evidence type="ECO:0000256" key="2">
    <source>
        <dbReference type="ARBA" id="ARBA00005811"/>
    </source>
</evidence>
<evidence type="ECO:0000256" key="4">
    <source>
        <dbReference type="ARBA" id="ARBA00022692"/>
    </source>
</evidence>
<name>A0A0B6WW75_9BACT</name>
<keyword evidence="7" id="KW-0813">Transport</keyword>
<dbReference type="PANTHER" id="PTHR30558:SF7">
    <property type="entry name" value="TOL-PAL SYSTEM PROTEIN TOLR"/>
    <property type="match status" value="1"/>
</dbReference>
<keyword evidence="4 7" id="KW-0812">Transmembrane</keyword>
<dbReference type="GO" id="GO:0005886">
    <property type="term" value="C:plasma membrane"/>
    <property type="evidence" value="ECO:0007669"/>
    <property type="project" value="UniProtKB-SubCell"/>
</dbReference>
<evidence type="ECO:0000256" key="6">
    <source>
        <dbReference type="ARBA" id="ARBA00023136"/>
    </source>
</evidence>
<dbReference type="PANTHER" id="PTHR30558">
    <property type="entry name" value="EXBD MEMBRANE COMPONENT OF PMF-DRIVEN MACROMOLECULE IMPORT SYSTEM"/>
    <property type="match status" value="1"/>
</dbReference>
<evidence type="ECO:0000256" key="7">
    <source>
        <dbReference type="RuleBase" id="RU003879"/>
    </source>
</evidence>
<proteinExistence type="inferred from homology"/>
<evidence type="ECO:0000313" key="10">
    <source>
        <dbReference type="Proteomes" id="UP000031518"/>
    </source>
</evidence>
<sequence>MGMQAGSSGGLQSEINVTPMVDIMLVILIIFMVITPFLQQGITVAIPRDMNNPEVDPAIIKESSVVISIPEDNQFYIGKERIDKDSLKSEIENRMRDKQGDERIVYIKSGVGVSYGNVVEVINLIRQAGVDQIGLVADRKKKGQGGGATEAAKQ</sequence>
<feature type="transmembrane region" description="Helical" evidence="8">
    <location>
        <begin position="20"/>
        <end position="38"/>
    </location>
</feature>
<keyword evidence="3" id="KW-1003">Cell membrane</keyword>
<reference evidence="9" key="2">
    <citation type="submission" date="2015-01" db="EMBL/GenBank/DDBJ databases">
        <title>Complete genome sequence of Pyrinomonas methylaliphatogenes type strain K22T.</title>
        <authorList>
            <person name="Lee K.C.Y."/>
            <person name="Power J.F."/>
            <person name="Dunfield P.F."/>
            <person name="Morgan X.C."/>
            <person name="Huttenhower C."/>
            <person name="Stott M.B."/>
        </authorList>
    </citation>
    <scope>NUCLEOTIDE SEQUENCE [LARGE SCALE GENOMIC DNA]</scope>
    <source>
        <strain evidence="9">K22</strain>
    </source>
</reference>
<organism evidence="9 10">
    <name type="scientific">Pyrinomonas methylaliphatogenes</name>
    <dbReference type="NCBI Taxonomy" id="454194"/>
    <lineage>
        <taxon>Bacteria</taxon>
        <taxon>Pseudomonadati</taxon>
        <taxon>Acidobacteriota</taxon>
        <taxon>Blastocatellia</taxon>
        <taxon>Blastocatellales</taxon>
        <taxon>Pyrinomonadaceae</taxon>
        <taxon>Pyrinomonas</taxon>
    </lineage>
</organism>
<accession>A0A0B6WW75</accession>
<dbReference type="Proteomes" id="UP000031518">
    <property type="component" value="Unassembled WGS sequence"/>
</dbReference>
<dbReference type="AlphaFoldDB" id="A0A0B6WW75"/>
<keyword evidence="10" id="KW-1185">Reference proteome</keyword>
<dbReference type="InterPro" id="IPR003400">
    <property type="entry name" value="ExbD"/>
</dbReference>
<evidence type="ECO:0000256" key="1">
    <source>
        <dbReference type="ARBA" id="ARBA00004162"/>
    </source>
</evidence>
<protein>
    <submittedName>
        <fullName evidence="9">Biopolymer transport protein</fullName>
    </submittedName>
</protein>
<keyword evidence="7" id="KW-0653">Protein transport</keyword>
<dbReference type="STRING" id="454194.PYK22_00993"/>